<dbReference type="PANTHER" id="PTHR34136">
    <property type="match status" value="1"/>
</dbReference>
<keyword evidence="2 4" id="KW-0808">Transferase</keyword>
<dbReference type="PROSITE" id="PS50801">
    <property type="entry name" value="STAS"/>
    <property type="match status" value="1"/>
</dbReference>
<dbReference type="GO" id="GO:0016740">
    <property type="term" value="F:transferase activity"/>
    <property type="evidence" value="ECO:0007669"/>
    <property type="project" value="UniProtKB-KW"/>
</dbReference>
<dbReference type="InterPro" id="IPR058548">
    <property type="entry name" value="MlaB-like_STAS"/>
</dbReference>
<evidence type="ECO:0000313" key="4">
    <source>
        <dbReference type="EMBL" id="QOZ59555.1"/>
    </source>
</evidence>
<organism evidence="4 5">
    <name type="scientific">Bradyrhizobium guangdongense</name>
    <dbReference type="NCBI Taxonomy" id="1325090"/>
    <lineage>
        <taxon>Bacteria</taxon>
        <taxon>Pseudomonadati</taxon>
        <taxon>Pseudomonadota</taxon>
        <taxon>Alphaproteobacteria</taxon>
        <taxon>Hyphomicrobiales</taxon>
        <taxon>Nitrobacteraceae</taxon>
        <taxon>Bradyrhizobium</taxon>
    </lineage>
</organism>
<feature type="domain" description="STAS" evidence="3">
    <location>
        <begin position="280"/>
        <end position="379"/>
    </location>
</feature>
<evidence type="ECO:0000259" key="3">
    <source>
        <dbReference type="PROSITE" id="PS50801"/>
    </source>
</evidence>
<proteinExistence type="predicted"/>
<dbReference type="CDD" id="cd06533">
    <property type="entry name" value="Glyco_transf_WecG_TagA"/>
    <property type="match status" value="1"/>
</dbReference>
<keyword evidence="5" id="KW-1185">Reference proteome</keyword>
<name>A0ABX6UE02_9BRAD</name>
<gene>
    <name evidence="4" type="ORF">XH86_13050</name>
</gene>
<evidence type="ECO:0000313" key="5">
    <source>
        <dbReference type="Proteomes" id="UP000593880"/>
    </source>
</evidence>
<dbReference type="EMBL" id="CP030057">
    <property type="protein sequence ID" value="QOZ59555.1"/>
    <property type="molecule type" value="Genomic_DNA"/>
</dbReference>
<evidence type="ECO:0000256" key="1">
    <source>
        <dbReference type="ARBA" id="ARBA00022676"/>
    </source>
</evidence>
<dbReference type="Pfam" id="PF13466">
    <property type="entry name" value="STAS_2"/>
    <property type="match status" value="1"/>
</dbReference>
<keyword evidence="1" id="KW-0328">Glycosyltransferase</keyword>
<dbReference type="InterPro" id="IPR036513">
    <property type="entry name" value="STAS_dom_sf"/>
</dbReference>
<dbReference type="Proteomes" id="UP000593880">
    <property type="component" value="Chromosome"/>
</dbReference>
<dbReference type="InterPro" id="IPR004629">
    <property type="entry name" value="WecG_TagA_CpsF"/>
</dbReference>
<dbReference type="InterPro" id="IPR002645">
    <property type="entry name" value="STAS_dom"/>
</dbReference>
<dbReference type="Pfam" id="PF03808">
    <property type="entry name" value="Glyco_tran_WecG"/>
    <property type="match status" value="1"/>
</dbReference>
<reference evidence="4 5" key="1">
    <citation type="submission" date="2018-06" db="EMBL/GenBank/DDBJ databases">
        <title>Comparative genomics of rhizobia nodulating Arachis hypogaea in China.</title>
        <authorList>
            <person name="Li Y."/>
        </authorList>
    </citation>
    <scope>NUCLEOTIDE SEQUENCE [LARGE SCALE GENOMIC DNA]</scope>
    <source>
        <strain evidence="4 5">CCBAU 51658</strain>
    </source>
</reference>
<sequence>MLPDEGIVAPVPVSEHDDLARDVYGLLGVPIDAIDFPVLLRRMAEAAERGWPALISTPNVNFLVKSQCNAAFRESILASDLCLVDGMPLIWIAKFLRIPIKERIAGSDLFGRLKARRDMGPRIRVFLFGGQDDLVAKVGDILNATNSGMQCVGALNPGFGTIEEMSSPQIIEAINESGADLLAVFLGAEKAQAWLMHNHRSLRPPVRAQFGATINFEAGTVRRAPPLLRSTGFEWLWRIKEEPHLWRRYLSDGTTLLRMLVTSVLPTMMQLRRVPQDAPLSVLVDEEPSWVTVRLTGAAIEVNLGTALAQFRAALSTGKIIRIDLAQVGSIDARFFGLFLMLRKTVARRGQSLQFTGISRAVRRLFRLNRFEYLLPADI</sequence>
<accession>A0ABX6UE02</accession>
<protein>
    <submittedName>
        <fullName evidence="4">N-acetyl-mannosamine transferase</fullName>
    </submittedName>
</protein>
<dbReference type="SUPFAM" id="SSF52091">
    <property type="entry name" value="SpoIIaa-like"/>
    <property type="match status" value="1"/>
</dbReference>
<dbReference type="Gene3D" id="3.30.750.24">
    <property type="entry name" value="STAS domain"/>
    <property type="match status" value="1"/>
</dbReference>
<dbReference type="NCBIfam" id="TIGR00696">
    <property type="entry name" value="wecG_tagA_cpsF"/>
    <property type="match status" value="1"/>
</dbReference>
<dbReference type="CDD" id="cd07043">
    <property type="entry name" value="STAS_anti-anti-sigma_factors"/>
    <property type="match status" value="1"/>
</dbReference>
<dbReference type="PANTHER" id="PTHR34136:SF1">
    <property type="entry name" value="UDP-N-ACETYL-D-MANNOSAMINURONIC ACID TRANSFERASE"/>
    <property type="match status" value="1"/>
</dbReference>
<evidence type="ECO:0000256" key="2">
    <source>
        <dbReference type="ARBA" id="ARBA00022679"/>
    </source>
</evidence>